<keyword evidence="3" id="KW-0732">Signal</keyword>
<dbReference type="PROSITE" id="PS00636">
    <property type="entry name" value="DNAJ_1"/>
    <property type="match status" value="1"/>
</dbReference>
<feature type="transmembrane region" description="Helical" evidence="2">
    <location>
        <begin position="465"/>
        <end position="489"/>
    </location>
</feature>
<keyword evidence="2" id="KW-0812">Transmembrane</keyword>
<keyword evidence="2" id="KW-0472">Membrane</keyword>
<sequence length="661" mass="73410">MPRFDLAFFLCCCKACLGSPSSEQESFYSLLSIEKDATQDEIKRAYKRQSLKMHPDKIAQRGASQEEIKGAQAKFQRMKEAYEVLSDPHKRETYDAIGEKGMKWIDEPLSIDPQELATNFANSSFVDRSKIFGIFVFFAVAILIQPLLICLQLDGKFGNNAKWGAILTPLWIWNAFILFYHSRVIMMGDIPKPDHIPSEEWQDPMPMKKRVIALVRFLLFFAFEVQLALHLDGINSYSWGWVLTPLFCLEAMALYIKVPQSRKVILTMDELQSAMGKDFSEFTEEEKASIERAYLIVPNRNGAPYDSARHMVNSAKVEVTSTLMKVAFMILVLLKLDDKLAWSWWLIFIPFFLTAVRVCLFGCNDFAEVQADVEELLQRDEMNAAGTNADATTDYGAMEEGAATNTNENTNTTPPLTEEEKEEIRARVSRSSSILAGSLCSQFFYIIFLIVIITKIQGASFSTLWIISPILIVVSILLCCLGCMIFCVAPIEDDAFIFDGQDPTSTYHNMDSVAAAAMSSMPYSAAPTQPSEPIVVPPPPVATVSTPDNTSENIASENTSKIALQPPSTDAEPIHEDIVSSVEVNVSDMHTDEVTENKNDETEKTSTEPLTSTAPVEVPDLLDAPSDEKGAFAPTTEKSEVVATIETSAIAPTASEIDDLD</sequence>
<keyword evidence="2" id="KW-1133">Transmembrane helix</keyword>
<dbReference type="AlphaFoldDB" id="A0AAD3H9B4"/>
<evidence type="ECO:0000256" key="3">
    <source>
        <dbReference type="SAM" id="SignalP"/>
    </source>
</evidence>
<dbReference type="Pfam" id="PF10269">
    <property type="entry name" value="Tmemb_185A"/>
    <property type="match status" value="1"/>
</dbReference>
<dbReference type="Gene3D" id="1.10.287.110">
    <property type="entry name" value="DnaJ domain"/>
    <property type="match status" value="1"/>
</dbReference>
<feature type="compositionally biased region" description="Basic and acidic residues" evidence="1">
    <location>
        <begin position="592"/>
        <end position="606"/>
    </location>
</feature>
<accession>A0AAD3H9B4</accession>
<reference evidence="5 6" key="1">
    <citation type="journal article" date="2021" name="Sci. Rep.">
        <title>The genome of the diatom Chaetoceros tenuissimus carries an ancient integrated fragment of an extant virus.</title>
        <authorList>
            <person name="Hongo Y."/>
            <person name="Kimura K."/>
            <person name="Takaki Y."/>
            <person name="Yoshida Y."/>
            <person name="Baba S."/>
            <person name="Kobayashi G."/>
            <person name="Nagasaki K."/>
            <person name="Hano T."/>
            <person name="Tomaru Y."/>
        </authorList>
    </citation>
    <scope>NUCLEOTIDE SEQUENCE [LARGE SCALE GENOMIC DNA]</scope>
    <source>
        <strain evidence="5 6">NIES-3715</strain>
    </source>
</reference>
<dbReference type="InterPro" id="IPR036869">
    <property type="entry name" value="J_dom_sf"/>
</dbReference>
<dbReference type="SUPFAM" id="SSF46565">
    <property type="entry name" value="Chaperone J-domain"/>
    <property type="match status" value="1"/>
</dbReference>
<feature type="transmembrane region" description="Helical" evidence="2">
    <location>
        <begin position="161"/>
        <end position="180"/>
    </location>
</feature>
<feature type="region of interest" description="Disordered" evidence="1">
    <location>
        <begin position="592"/>
        <end position="639"/>
    </location>
</feature>
<evidence type="ECO:0000313" key="6">
    <source>
        <dbReference type="Proteomes" id="UP001054902"/>
    </source>
</evidence>
<proteinExistence type="predicted"/>
<comment type="caution">
    <text evidence="5">The sequence shown here is derived from an EMBL/GenBank/DDBJ whole genome shotgun (WGS) entry which is preliminary data.</text>
</comment>
<evidence type="ECO:0000256" key="1">
    <source>
        <dbReference type="SAM" id="MobiDB-lite"/>
    </source>
</evidence>
<dbReference type="Pfam" id="PF00226">
    <property type="entry name" value="DnaJ"/>
    <property type="match status" value="1"/>
</dbReference>
<dbReference type="PANTHER" id="PTHR13568:SF9">
    <property type="entry name" value="TRANSMEMBRANE PROTEIN 203"/>
    <property type="match status" value="1"/>
</dbReference>
<feature type="transmembrane region" description="Helical" evidence="2">
    <location>
        <begin position="342"/>
        <end position="360"/>
    </location>
</feature>
<feature type="transmembrane region" description="Helical" evidence="2">
    <location>
        <begin position="131"/>
        <end position="149"/>
    </location>
</feature>
<organism evidence="5 6">
    <name type="scientific">Chaetoceros tenuissimus</name>
    <dbReference type="NCBI Taxonomy" id="426638"/>
    <lineage>
        <taxon>Eukaryota</taxon>
        <taxon>Sar</taxon>
        <taxon>Stramenopiles</taxon>
        <taxon>Ochrophyta</taxon>
        <taxon>Bacillariophyta</taxon>
        <taxon>Coscinodiscophyceae</taxon>
        <taxon>Chaetocerotophycidae</taxon>
        <taxon>Chaetocerotales</taxon>
        <taxon>Chaetocerotaceae</taxon>
        <taxon>Chaetoceros</taxon>
    </lineage>
</organism>
<protein>
    <recommendedName>
        <fullName evidence="4">J domain-containing protein</fullName>
    </recommendedName>
</protein>
<feature type="signal peptide" evidence="3">
    <location>
        <begin position="1"/>
        <end position="18"/>
    </location>
</feature>
<dbReference type="CDD" id="cd06257">
    <property type="entry name" value="DnaJ"/>
    <property type="match status" value="1"/>
</dbReference>
<feature type="chain" id="PRO_5042296184" description="J domain-containing protein" evidence="3">
    <location>
        <begin position="19"/>
        <end position="661"/>
    </location>
</feature>
<dbReference type="PRINTS" id="PR00625">
    <property type="entry name" value="JDOMAIN"/>
</dbReference>
<gene>
    <name evidence="5" type="ORF">CTEN210_11214</name>
</gene>
<dbReference type="PROSITE" id="PS50076">
    <property type="entry name" value="DNAJ_2"/>
    <property type="match status" value="1"/>
</dbReference>
<dbReference type="SMART" id="SM00271">
    <property type="entry name" value="DnaJ"/>
    <property type="match status" value="1"/>
</dbReference>
<dbReference type="Proteomes" id="UP001054902">
    <property type="component" value="Unassembled WGS sequence"/>
</dbReference>
<feature type="domain" description="J" evidence="4">
    <location>
        <begin position="26"/>
        <end position="98"/>
    </location>
</feature>
<dbReference type="InterPro" id="IPR019396">
    <property type="entry name" value="TM_Fragile-X-F-assoc"/>
</dbReference>
<dbReference type="InterPro" id="IPR018253">
    <property type="entry name" value="DnaJ_domain_CS"/>
</dbReference>
<feature type="transmembrane region" description="Helical" evidence="2">
    <location>
        <begin position="237"/>
        <end position="256"/>
    </location>
</feature>
<name>A0AAD3H9B4_9STRA</name>
<evidence type="ECO:0000313" key="5">
    <source>
        <dbReference type="EMBL" id="GFH54738.1"/>
    </source>
</evidence>
<feature type="transmembrane region" description="Helical" evidence="2">
    <location>
        <begin position="434"/>
        <end position="453"/>
    </location>
</feature>
<feature type="transmembrane region" description="Helical" evidence="2">
    <location>
        <begin position="211"/>
        <end position="231"/>
    </location>
</feature>
<dbReference type="InterPro" id="IPR001623">
    <property type="entry name" value="DnaJ_domain"/>
</dbReference>
<evidence type="ECO:0000256" key="2">
    <source>
        <dbReference type="SAM" id="Phobius"/>
    </source>
</evidence>
<dbReference type="PANTHER" id="PTHR13568">
    <property type="entry name" value="FAM11A, B PROTEIN"/>
    <property type="match status" value="1"/>
</dbReference>
<evidence type="ECO:0000259" key="4">
    <source>
        <dbReference type="PROSITE" id="PS50076"/>
    </source>
</evidence>
<feature type="transmembrane region" description="Helical" evidence="2">
    <location>
        <begin position="317"/>
        <end position="336"/>
    </location>
</feature>
<dbReference type="EMBL" id="BLLK01000047">
    <property type="protein sequence ID" value="GFH54738.1"/>
    <property type="molecule type" value="Genomic_DNA"/>
</dbReference>
<keyword evidence="6" id="KW-1185">Reference proteome</keyword>